<dbReference type="Proteomes" id="UP000033886">
    <property type="component" value="Unassembled WGS sequence"/>
</dbReference>
<reference evidence="1 2" key="1">
    <citation type="journal article" date="2015" name="Nature">
        <title>rRNA introns, odd ribosomes, and small enigmatic genomes across a large radiation of phyla.</title>
        <authorList>
            <person name="Brown C.T."/>
            <person name="Hug L.A."/>
            <person name="Thomas B.C."/>
            <person name="Sharon I."/>
            <person name="Castelle C.J."/>
            <person name="Singh A."/>
            <person name="Wilkins M.J."/>
            <person name="Williams K.H."/>
            <person name="Banfield J.F."/>
        </authorList>
    </citation>
    <scope>NUCLEOTIDE SEQUENCE [LARGE SCALE GENOMIC DNA]</scope>
</reference>
<gene>
    <name evidence="1" type="ORF">US29_C0009G0001</name>
</gene>
<evidence type="ECO:0000313" key="2">
    <source>
        <dbReference type="Proteomes" id="UP000033886"/>
    </source>
</evidence>
<feature type="non-terminal residue" evidence="1">
    <location>
        <position position="1"/>
    </location>
</feature>
<name>A0A0G0HZG0_9BACT</name>
<dbReference type="EMBL" id="LBSK01000009">
    <property type="protein sequence ID" value="KKQ17409.1"/>
    <property type="molecule type" value="Genomic_DNA"/>
</dbReference>
<protein>
    <submittedName>
        <fullName evidence="1">Uncharacterized protein</fullName>
    </submittedName>
</protein>
<organism evidence="1 2">
    <name type="scientific">candidate division WS6 bacterium GW2011_GWF1_36_8</name>
    <dbReference type="NCBI Taxonomy" id="1619098"/>
    <lineage>
        <taxon>Bacteria</taxon>
        <taxon>Candidatus Dojkabacteria</taxon>
    </lineage>
</organism>
<accession>A0A0G0HZG0</accession>
<evidence type="ECO:0000313" key="1">
    <source>
        <dbReference type="EMBL" id="KKQ17409.1"/>
    </source>
</evidence>
<sequence>NVKAEKLLSTNTGSPVASTPNAYMQYRVIFTTTNLSYQPQLENITFTYSSGFKIQIVDENRVRLYNNSGKDQKLKLDVILGSAAIDLRASEYSVNIAPSSAQIDGGDYTNSIWINKMGTGGNLLKLQTNNVDMMVVSSGGDMTLAGDVAISGGSLSLGTDGAGVRYNSTDSRVEFSNDGITWMQLGDSTRKYTLSAEYAGAVLSGDGTDNVGSMTSDNTGSSSNSMNYYDWSSTALSLNDYDLRVRFTLPSDFNGWGSTGGVTLNYATESTSDTNNKVDMYIYKEDSVTVDGTFAAGVSSSAGVWTNSTIAGTDLNECATAGDTCVFIMRMSSLSDNYVRIGDIAITYNRSL</sequence>
<dbReference type="AlphaFoldDB" id="A0A0G0HZG0"/>
<proteinExistence type="predicted"/>
<comment type="caution">
    <text evidence="1">The sequence shown here is derived from an EMBL/GenBank/DDBJ whole genome shotgun (WGS) entry which is preliminary data.</text>
</comment>